<proteinExistence type="predicted"/>
<dbReference type="Proteomes" id="UP001279734">
    <property type="component" value="Unassembled WGS sequence"/>
</dbReference>
<gene>
    <name evidence="1" type="ORF">Nepgr_009223</name>
</gene>
<evidence type="ECO:0000313" key="1">
    <source>
        <dbReference type="EMBL" id="GMH07383.1"/>
    </source>
</evidence>
<keyword evidence="2" id="KW-1185">Reference proteome</keyword>
<comment type="caution">
    <text evidence="1">The sequence shown here is derived from an EMBL/GenBank/DDBJ whole genome shotgun (WGS) entry which is preliminary data.</text>
</comment>
<protein>
    <submittedName>
        <fullName evidence="1">Uncharacterized protein</fullName>
    </submittedName>
</protein>
<name>A0AAD3SA51_NEPGR</name>
<dbReference type="EMBL" id="BSYO01000007">
    <property type="protein sequence ID" value="GMH07383.1"/>
    <property type="molecule type" value="Genomic_DNA"/>
</dbReference>
<accession>A0AAD3SA51</accession>
<reference evidence="1" key="1">
    <citation type="submission" date="2023-05" db="EMBL/GenBank/DDBJ databases">
        <title>Nepenthes gracilis genome sequencing.</title>
        <authorList>
            <person name="Fukushima K."/>
        </authorList>
    </citation>
    <scope>NUCLEOTIDE SEQUENCE</scope>
    <source>
        <strain evidence="1">SING2019-196</strain>
    </source>
</reference>
<evidence type="ECO:0000313" key="2">
    <source>
        <dbReference type="Proteomes" id="UP001279734"/>
    </source>
</evidence>
<organism evidence="1 2">
    <name type="scientific">Nepenthes gracilis</name>
    <name type="common">Slender pitcher plant</name>
    <dbReference type="NCBI Taxonomy" id="150966"/>
    <lineage>
        <taxon>Eukaryota</taxon>
        <taxon>Viridiplantae</taxon>
        <taxon>Streptophyta</taxon>
        <taxon>Embryophyta</taxon>
        <taxon>Tracheophyta</taxon>
        <taxon>Spermatophyta</taxon>
        <taxon>Magnoliopsida</taxon>
        <taxon>eudicotyledons</taxon>
        <taxon>Gunneridae</taxon>
        <taxon>Pentapetalae</taxon>
        <taxon>Caryophyllales</taxon>
        <taxon>Nepenthaceae</taxon>
        <taxon>Nepenthes</taxon>
    </lineage>
</organism>
<dbReference type="AlphaFoldDB" id="A0AAD3SA51"/>
<sequence>MADEGFIVISDLLALPARSSSSSEPVSTIEKVSFNEEMTEEVGAKDLVGVAAVEEGLHPEVSIPVLLGLLRAPLGFESSGSSNSLHPQELEAARCWGHSLVVFVSADQWRQMHEDSSEVHDQEVDMDEDVWRNLKTSVLGAAG</sequence>